<evidence type="ECO:0000313" key="1">
    <source>
        <dbReference type="EMBL" id="NGX94603.1"/>
    </source>
</evidence>
<evidence type="ECO:0000313" key="2">
    <source>
        <dbReference type="Proteomes" id="UP000480266"/>
    </source>
</evidence>
<dbReference type="Proteomes" id="UP000480266">
    <property type="component" value="Unassembled WGS sequence"/>
</dbReference>
<sequence length="195" mass="21775">FMVIMGIDDLQTFKQMFECHERGIMPPGPILYGACQTRHDATQAPNGKHTAFVWQKVPYHLYGNSDNWDRYKDKVGREMLDQWIRYAPNLGSDVEHWFTRSPRDTARELPNMGEGDTLGGAFTNGQYFDGRPFAGAGNYRTYLPGLYMCGSATHPGGNVTGLPGHNAAQVVLSDLGIKADWFPPSMEAQLEAMAR</sequence>
<dbReference type="AlphaFoldDB" id="A0A7C9RD80"/>
<organism evidence="1 2">
    <name type="scientific">Candidatus Afipia apatlaquensis</name>
    <dbReference type="NCBI Taxonomy" id="2712852"/>
    <lineage>
        <taxon>Bacteria</taxon>
        <taxon>Pseudomonadati</taxon>
        <taxon>Pseudomonadota</taxon>
        <taxon>Alphaproteobacteria</taxon>
        <taxon>Hyphomicrobiales</taxon>
        <taxon>Nitrobacteraceae</taxon>
        <taxon>Afipia</taxon>
    </lineage>
</organism>
<reference evidence="1" key="1">
    <citation type="submission" date="2020-02" db="EMBL/GenBank/DDBJ databases">
        <title>Draft genome sequence of Candidatus Afipia apatlaquensis IBT-C3, a potential strain for decolorization of textile dyes.</title>
        <authorList>
            <person name="Sanchez-Reyes A."/>
            <person name="Breton-Deval L."/>
            <person name="Mangelson H."/>
            <person name="Sanchez-Flores A."/>
        </authorList>
    </citation>
    <scope>NUCLEOTIDE SEQUENCE [LARGE SCALE GENOMIC DNA]</scope>
    <source>
        <strain evidence="1">IBT-C3</strain>
    </source>
</reference>
<dbReference type="PANTHER" id="PTHR10668">
    <property type="entry name" value="PHYTOENE DEHYDROGENASE"/>
    <property type="match status" value="1"/>
</dbReference>
<protein>
    <submittedName>
        <fullName evidence="1">NAD(P)/FAD-dependent oxidoreductase</fullName>
    </submittedName>
</protein>
<dbReference type="PANTHER" id="PTHR10668:SF103">
    <property type="entry name" value="PYRIDINE NUCLEOTIDE-DISULFIDE OXIDOREDUCTASE DOMAIN-CONTAINING PROTEIN 2"/>
    <property type="match status" value="1"/>
</dbReference>
<gene>
    <name evidence="1" type="ORF">G4V63_05025</name>
</gene>
<feature type="non-terminal residue" evidence="1">
    <location>
        <position position="1"/>
    </location>
</feature>
<dbReference type="EMBL" id="JAAMRR010000257">
    <property type="protein sequence ID" value="NGX94603.1"/>
    <property type="molecule type" value="Genomic_DNA"/>
</dbReference>
<proteinExistence type="predicted"/>
<comment type="caution">
    <text evidence="1">The sequence shown here is derived from an EMBL/GenBank/DDBJ whole genome shotgun (WGS) entry which is preliminary data.</text>
</comment>
<keyword evidence="2" id="KW-1185">Reference proteome</keyword>
<accession>A0A7C9RD80</accession>
<name>A0A7C9RD80_9BRAD</name>